<evidence type="ECO:0000256" key="6">
    <source>
        <dbReference type="ARBA" id="ARBA00022694"/>
    </source>
</evidence>
<keyword evidence="4 9" id="KW-0808">Transferase</keyword>
<comment type="caution">
    <text evidence="9">Lacks conserved residue(s) required for the propagation of feature annotation.</text>
</comment>
<dbReference type="PANTHER" id="PTHR23417">
    <property type="entry name" value="3-DEOXY-D-MANNO-OCTULOSONIC-ACID TRANSFERASE/TRNA GUANINE-N 7 - -METHYLTRANSFERASE"/>
    <property type="match status" value="1"/>
</dbReference>
<feature type="compositionally biased region" description="Basic and acidic residues" evidence="10">
    <location>
        <begin position="1"/>
        <end position="11"/>
    </location>
</feature>
<accession>A0AA37W5G4</accession>
<keyword evidence="6 9" id="KW-0819">tRNA processing</keyword>
<dbReference type="PROSITE" id="PS51625">
    <property type="entry name" value="SAM_MT_TRMB"/>
    <property type="match status" value="1"/>
</dbReference>
<evidence type="ECO:0000256" key="2">
    <source>
        <dbReference type="ARBA" id="ARBA00003015"/>
    </source>
</evidence>
<protein>
    <recommendedName>
        <fullName evidence="9">tRNA (guanine-N(7)-)-methyltransferase</fullName>
        <ecNumber evidence="9">2.1.1.33</ecNumber>
    </recommendedName>
    <alternativeName>
        <fullName evidence="9">tRNA (guanine(46)-N(7))-methyltransferase</fullName>
    </alternativeName>
    <alternativeName>
        <fullName evidence="9">tRNA(m7G46)-methyltransferase</fullName>
    </alternativeName>
</protein>
<comment type="catalytic activity">
    <reaction evidence="1 9">
        <text>guanosine(46) in tRNA + S-adenosyl-L-methionine = N(7)-methylguanosine(46) in tRNA + S-adenosyl-L-homocysteine</text>
        <dbReference type="Rhea" id="RHEA:42708"/>
        <dbReference type="Rhea" id="RHEA-COMP:10188"/>
        <dbReference type="Rhea" id="RHEA-COMP:10189"/>
        <dbReference type="ChEBI" id="CHEBI:57856"/>
        <dbReference type="ChEBI" id="CHEBI:59789"/>
        <dbReference type="ChEBI" id="CHEBI:74269"/>
        <dbReference type="ChEBI" id="CHEBI:74480"/>
        <dbReference type="EC" id="2.1.1.33"/>
    </reaction>
</comment>
<comment type="function">
    <text evidence="2 9">Catalyzes the formation of N(7)-methylguanine at position 46 (m7G46) in tRNA.</text>
</comment>
<gene>
    <name evidence="9 11" type="primary">trmB</name>
    <name evidence="11" type="ORF">GCM10007876_10280</name>
</gene>
<feature type="compositionally biased region" description="Basic and acidic residues" evidence="10">
    <location>
        <begin position="22"/>
        <end position="33"/>
    </location>
</feature>
<dbReference type="GO" id="GO:0008176">
    <property type="term" value="F:tRNA (guanine(46)-N7)-methyltransferase activity"/>
    <property type="evidence" value="ECO:0007669"/>
    <property type="project" value="UniProtKB-UniRule"/>
</dbReference>
<evidence type="ECO:0000256" key="9">
    <source>
        <dbReference type="HAMAP-Rule" id="MF_01057"/>
    </source>
</evidence>
<dbReference type="FunFam" id="3.40.50.150:FF:000035">
    <property type="entry name" value="tRNA (guanine-N(7)-)-methyltransferase"/>
    <property type="match status" value="1"/>
</dbReference>
<dbReference type="PANTHER" id="PTHR23417:SF14">
    <property type="entry name" value="PENTACOTRIPEPTIDE-REPEAT REGION OF PRORP DOMAIN-CONTAINING PROTEIN"/>
    <property type="match status" value="1"/>
</dbReference>
<feature type="binding site" evidence="9">
    <location>
        <position position="165"/>
    </location>
    <ligand>
        <name>substrate</name>
    </ligand>
</feature>
<comment type="pathway">
    <text evidence="7 9">tRNA modification; N(7)-methylguanine-tRNA biosynthesis.</text>
</comment>
<dbReference type="AlphaFoldDB" id="A0AA37W5G4"/>
<dbReference type="Proteomes" id="UP001161389">
    <property type="component" value="Unassembled WGS sequence"/>
</dbReference>
<evidence type="ECO:0000256" key="1">
    <source>
        <dbReference type="ARBA" id="ARBA00000142"/>
    </source>
</evidence>
<reference evidence="11" key="2">
    <citation type="submission" date="2023-01" db="EMBL/GenBank/DDBJ databases">
        <title>Draft genome sequence of Litoribrevibacter albus strain NBRC 110071.</title>
        <authorList>
            <person name="Sun Q."/>
            <person name="Mori K."/>
        </authorList>
    </citation>
    <scope>NUCLEOTIDE SEQUENCE</scope>
    <source>
        <strain evidence="11">NBRC 110071</strain>
    </source>
</reference>
<evidence type="ECO:0000256" key="4">
    <source>
        <dbReference type="ARBA" id="ARBA00022679"/>
    </source>
</evidence>
<feature type="binding site" evidence="9">
    <location>
        <begin position="234"/>
        <end position="237"/>
    </location>
    <ligand>
        <name>substrate</name>
    </ligand>
</feature>
<evidence type="ECO:0000313" key="11">
    <source>
        <dbReference type="EMBL" id="GLQ30550.1"/>
    </source>
</evidence>
<dbReference type="Pfam" id="PF02390">
    <property type="entry name" value="Methyltransf_4"/>
    <property type="match status" value="1"/>
</dbReference>
<organism evidence="11 12">
    <name type="scientific">Litoribrevibacter albus</name>
    <dbReference type="NCBI Taxonomy" id="1473156"/>
    <lineage>
        <taxon>Bacteria</taxon>
        <taxon>Pseudomonadati</taxon>
        <taxon>Pseudomonadota</taxon>
        <taxon>Gammaproteobacteria</taxon>
        <taxon>Oceanospirillales</taxon>
        <taxon>Oceanospirillaceae</taxon>
        <taxon>Litoribrevibacter</taxon>
    </lineage>
</organism>
<feature type="binding site" evidence="9">
    <location>
        <position position="138"/>
    </location>
    <ligand>
        <name>S-adenosyl-L-methionine</name>
        <dbReference type="ChEBI" id="CHEBI:59789"/>
    </ligand>
</feature>
<sequence length="256" mass="29224">MSDSIEQKANEAQRVSEALNVSEEHGVNDEQKRTRTIRSFVKRTGRMTEGQQRAMDEHWGTIGLSHAQGKLNLAELFGREAPLVVEVGFGNGDSLVEMAQNEPDKDFIGIEVHEPGVGRLVNNVVQLGLPNLKAYCHDAVEVFADCIPDQSIARMQLFFPDPWHKKRHHKRRIVQPEFVEAVRQKLEIGGVWHMATDWEHYAEQMMEVMSEAPGYENVAEAGQYVPRPETRPLTKFEQRGERLGHGVWDLMFKRVD</sequence>
<dbReference type="InterPro" id="IPR003358">
    <property type="entry name" value="tRNA_(Gua-N-7)_MeTrfase_Trmb"/>
</dbReference>
<name>A0AA37W5G4_9GAMM</name>
<feature type="binding site" evidence="9">
    <location>
        <position position="86"/>
    </location>
    <ligand>
        <name>S-adenosyl-L-methionine</name>
        <dbReference type="ChEBI" id="CHEBI:59789"/>
    </ligand>
</feature>
<dbReference type="RefSeq" id="WP_284379601.1">
    <property type="nucleotide sequence ID" value="NZ_BSNM01000006.1"/>
</dbReference>
<feature type="binding site" evidence="9">
    <location>
        <position position="197"/>
    </location>
    <ligand>
        <name>substrate</name>
    </ligand>
</feature>
<feature type="binding site" evidence="9">
    <location>
        <position position="161"/>
    </location>
    <ligand>
        <name>S-adenosyl-L-methionine</name>
        <dbReference type="ChEBI" id="CHEBI:59789"/>
    </ligand>
</feature>
<feature type="region of interest" description="Disordered" evidence="10">
    <location>
        <begin position="1"/>
        <end position="33"/>
    </location>
</feature>
<evidence type="ECO:0000256" key="8">
    <source>
        <dbReference type="ARBA" id="ARBA00060767"/>
    </source>
</evidence>
<dbReference type="EMBL" id="BSNM01000006">
    <property type="protein sequence ID" value="GLQ30550.1"/>
    <property type="molecule type" value="Genomic_DNA"/>
</dbReference>
<feature type="binding site" evidence="9">
    <location>
        <position position="111"/>
    </location>
    <ligand>
        <name>S-adenosyl-L-methionine</name>
        <dbReference type="ChEBI" id="CHEBI:59789"/>
    </ligand>
</feature>
<dbReference type="EC" id="2.1.1.33" evidence="9"/>
<evidence type="ECO:0000256" key="7">
    <source>
        <dbReference type="ARBA" id="ARBA00060552"/>
    </source>
</evidence>
<dbReference type="Gene3D" id="3.40.50.150">
    <property type="entry name" value="Vaccinia Virus protein VP39"/>
    <property type="match status" value="1"/>
</dbReference>
<keyword evidence="12" id="KW-1185">Reference proteome</keyword>
<evidence type="ECO:0000313" key="12">
    <source>
        <dbReference type="Proteomes" id="UP001161389"/>
    </source>
</evidence>
<dbReference type="InterPro" id="IPR055361">
    <property type="entry name" value="tRNA_methyltr_TrmB_bact"/>
</dbReference>
<evidence type="ECO:0000256" key="5">
    <source>
        <dbReference type="ARBA" id="ARBA00022691"/>
    </source>
</evidence>
<proteinExistence type="inferred from homology"/>
<dbReference type="HAMAP" id="MF_01057">
    <property type="entry name" value="tRNA_methyltr_TrmB"/>
    <property type="match status" value="1"/>
</dbReference>
<evidence type="ECO:0000256" key="3">
    <source>
        <dbReference type="ARBA" id="ARBA00022603"/>
    </source>
</evidence>
<dbReference type="InterPro" id="IPR029063">
    <property type="entry name" value="SAM-dependent_MTases_sf"/>
</dbReference>
<comment type="similarity">
    <text evidence="8 9">Belongs to the class I-like SAM-binding methyltransferase superfamily. TrmB family.</text>
</comment>
<keyword evidence="3 9" id="KW-0489">Methyltransferase</keyword>
<comment type="caution">
    <text evidence="11">The sequence shown here is derived from an EMBL/GenBank/DDBJ whole genome shotgun (WGS) entry which is preliminary data.</text>
</comment>
<evidence type="ECO:0000256" key="10">
    <source>
        <dbReference type="SAM" id="MobiDB-lite"/>
    </source>
</evidence>
<dbReference type="GO" id="GO:0043527">
    <property type="term" value="C:tRNA methyltransferase complex"/>
    <property type="evidence" value="ECO:0007669"/>
    <property type="project" value="TreeGrafter"/>
</dbReference>
<dbReference type="SUPFAM" id="SSF53335">
    <property type="entry name" value="S-adenosyl-L-methionine-dependent methyltransferases"/>
    <property type="match status" value="1"/>
</dbReference>
<keyword evidence="5 9" id="KW-0949">S-adenosyl-L-methionine</keyword>
<dbReference type="NCBIfam" id="TIGR00091">
    <property type="entry name" value="tRNA (guanosine(46)-N7)-methyltransferase TrmB"/>
    <property type="match status" value="1"/>
</dbReference>
<reference evidence="11" key="1">
    <citation type="journal article" date="2014" name="Int. J. Syst. Evol. Microbiol.">
        <title>Complete genome sequence of Corynebacterium casei LMG S-19264T (=DSM 44701T), isolated from a smear-ripened cheese.</title>
        <authorList>
            <consortium name="US DOE Joint Genome Institute (JGI-PGF)"/>
            <person name="Walter F."/>
            <person name="Albersmeier A."/>
            <person name="Kalinowski J."/>
            <person name="Ruckert C."/>
        </authorList>
    </citation>
    <scope>NUCLEOTIDE SEQUENCE</scope>
    <source>
        <strain evidence="11">NBRC 110071</strain>
    </source>
</reference>